<accession>F0RN80</accession>
<keyword evidence="2" id="KW-1185">Reference proteome</keyword>
<dbReference type="RefSeq" id="WP_013614831.1">
    <property type="nucleotide sequence ID" value="NC_015161.1"/>
</dbReference>
<sequence>MWLLILGVLVGGFSLWQLSGSGPQYRPLNSAVWRGADVATAPDANPRRDMAFAAQDWLEARHPARLQVYTLLGPADAFPAAMTEAYRVGCGFTAPGCETEDWLLVRYGGDGRVVATTFQPAAGSD</sequence>
<dbReference type="Proteomes" id="UP000007718">
    <property type="component" value="Chromosome"/>
</dbReference>
<reference evidence="2" key="1">
    <citation type="submission" date="2011-02" db="EMBL/GenBank/DDBJ databases">
        <title>The complete sequence of chromosome of Deinococcus proteolyticus DSM 20540.</title>
        <authorList>
            <consortium name="US DOE Joint Genome Institute (JGI-PGF)"/>
            <person name="Lucas S."/>
            <person name="Copeland A."/>
            <person name="Lapidus A."/>
            <person name="Bruce D."/>
            <person name="Goodwin L."/>
            <person name="Pitluck S."/>
            <person name="Kyrpides N."/>
            <person name="Mavromatis K."/>
            <person name="Pagani I."/>
            <person name="Ivanova N."/>
            <person name="Ovchinnikova G."/>
            <person name="Zeytun A."/>
            <person name="Detter J.C."/>
            <person name="Han C."/>
            <person name="Land M."/>
            <person name="Hauser L."/>
            <person name="Markowitz V."/>
            <person name="Cheng J.-F."/>
            <person name="Hugenholtz P."/>
            <person name="Woyke T."/>
            <person name="Wu D."/>
            <person name="Pukall R."/>
            <person name="Steenblock K."/>
            <person name="Brambilla E."/>
            <person name="Klenk H.-P."/>
            <person name="Eisen J.A."/>
        </authorList>
    </citation>
    <scope>NUCLEOTIDE SEQUENCE [LARGE SCALE GENOMIC DNA]</scope>
    <source>
        <strain evidence="2">ATCC 35074 / DSM 20540 / JCM 6276 / NBRC 101906 / NCIMB 13154 / VKM Ac-1939 / CCM 2703 / MRP</strain>
    </source>
</reference>
<dbReference type="OrthoDB" id="9859904at2"/>
<name>F0RN80_DEIPM</name>
<dbReference type="STRING" id="693977.Deipr_1070"/>
<reference evidence="1 2" key="2">
    <citation type="journal article" date="2012" name="Stand. Genomic Sci.">
        <title>Complete genome sequence of the orange-red pigmented, radioresistant Deinococcus proteolyticus type strain (MRP(T)).</title>
        <authorList>
            <person name="Copeland A."/>
            <person name="Zeytun A."/>
            <person name="Yassawong M."/>
            <person name="Nolan M."/>
            <person name="Lucas S."/>
            <person name="Hammon N."/>
            <person name="Deshpande S."/>
            <person name="Cheng J.F."/>
            <person name="Han C."/>
            <person name="Tapia R."/>
            <person name="Goodwin L.A."/>
            <person name="Pitluck S."/>
            <person name="Mavromatis K."/>
            <person name="Liolios K."/>
            <person name="Pagani I."/>
            <person name="Ivanova N."/>
            <person name="Mikhailova N."/>
            <person name="Pati A."/>
            <person name="Chen A."/>
            <person name="Palaniappan K."/>
            <person name="Land M."/>
            <person name="Hauser L."/>
            <person name="Jeffries C.D."/>
            <person name="Brambilla E.M."/>
            <person name="Rohde M."/>
            <person name="Sikorski J."/>
            <person name="Pukall R."/>
            <person name="Goker M."/>
            <person name="Detter J.C."/>
            <person name="Woyke T."/>
            <person name="Bristow J."/>
            <person name="Eisen J.A."/>
            <person name="Markowitz V."/>
            <person name="Hugenholtz P."/>
            <person name="Kyrpides N.C."/>
            <person name="Klenk H.P."/>
            <person name="Lapidus A."/>
        </authorList>
    </citation>
    <scope>NUCLEOTIDE SEQUENCE [LARGE SCALE GENOMIC DNA]</scope>
    <source>
        <strain evidence="2">ATCC 35074 / DSM 20540 / JCM 6276 / NBRC 101906 / NCIMB 13154 / VKM Ac-1939 / CCM 2703 / MRP</strain>
    </source>
</reference>
<gene>
    <name evidence="1" type="ordered locus">Deipr_1070</name>
</gene>
<dbReference type="HOGENOM" id="CLU_1988975_0_0_0"/>
<dbReference type="EMBL" id="CP002536">
    <property type="protein sequence ID" value="ADY26222.1"/>
    <property type="molecule type" value="Genomic_DNA"/>
</dbReference>
<dbReference type="KEGG" id="dpt:Deipr_1070"/>
<organism evidence="1 2">
    <name type="scientific">Deinococcus proteolyticus (strain ATCC 35074 / DSM 20540 / JCM 6276 / NBRC 101906 / NCIMB 13154 / VKM Ac-1939 / CCM 2703 / MRP)</name>
    <dbReference type="NCBI Taxonomy" id="693977"/>
    <lineage>
        <taxon>Bacteria</taxon>
        <taxon>Thermotogati</taxon>
        <taxon>Deinococcota</taxon>
        <taxon>Deinococci</taxon>
        <taxon>Deinococcales</taxon>
        <taxon>Deinococcaceae</taxon>
        <taxon>Deinococcus</taxon>
    </lineage>
</organism>
<dbReference type="AlphaFoldDB" id="F0RN80"/>
<protein>
    <submittedName>
        <fullName evidence="1">Uncharacterized protein</fullName>
    </submittedName>
</protein>
<evidence type="ECO:0000313" key="2">
    <source>
        <dbReference type="Proteomes" id="UP000007718"/>
    </source>
</evidence>
<proteinExistence type="predicted"/>
<evidence type="ECO:0000313" key="1">
    <source>
        <dbReference type="EMBL" id="ADY26222.1"/>
    </source>
</evidence>